<evidence type="ECO:0000313" key="2">
    <source>
        <dbReference type="Proteomes" id="UP001184861"/>
    </source>
</evidence>
<gene>
    <name evidence="1" type="ORF">J2787_000678</name>
</gene>
<protein>
    <submittedName>
        <fullName evidence="1">Uncharacterized protein</fullName>
    </submittedName>
</protein>
<reference evidence="1" key="1">
    <citation type="submission" date="2023-07" db="EMBL/GenBank/DDBJ databases">
        <title>Sorghum-associated microbial communities from plants grown in Nebraska, USA.</title>
        <authorList>
            <person name="Schachtman D."/>
        </authorList>
    </citation>
    <scope>NUCLEOTIDE SEQUENCE</scope>
    <source>
        <strain evidence="1">DS2360</strain>
    </source>
</reference>
<organism evidence="1 2">
    <name type="scientific">Chryseobacterium rhizosphaerae</name>
    <dbReference type="NCBI Taxonomy" id="395937"/>
    <lineage>
        <taxon>Bacteria</taxon>
        <taxon>Pseudomonadati</taxon>
        <taxon>Bacteroidota</taxon>
        <taxon>Flavobacteriia</taxon>
        <taxon>Flavobacteriales</taxon>
        <taxon>Weeksellaceae</taxon>
        <taxon>Chryseobacterium group</taxon>
        <taxon>Chryseobacterium</taxon>
    </lineage>
</organism>
<comment type="caution">
    <text evidence="1">The sequence shown here is derived from an EMBL/GenBank/DDBJ whole genome shotgun (WGS) entry which is preliminary data.</text>
</comment>
<dbReference type="RefSeq" id="WP_309944656.1">
    <property type="nucleotide sequence ID" value="NZ_JAVDQY010000001.1"/>
</dbReference>
<proteinExistence type="predicted"/>
<dbReference type="AlphaFoldDB" id="A0AAE3Y809"/>
<dbReference type="EMBL" id="JAVDQY010000001">
    <property type="protein sequence ID" value="MDR6525308.1"/>
    <property type="molecule type" value="Genomic_DNA"/>
</dbReference>
<name>A0AAE3Y809_9FLAO</name>
<accession>A0AAE3Y809</accession>
<dbReference type="Proteomes" id="UP001184861">
    <property type="component" value="Unassembled WGS sequence"/>
</dbReference>
<sequence length="209" mass="24299">MDKETVRYIIKYFSNLMADDEKLALKYHMYTYKTSDHPKLRSMMIEKAWLPSESELPLFLKTSYEEFELNVVQRIMTEASAKIFFNTCPTCNKLARTPYAKQCRHCGYDWHNLTAAQFKMTSSFQLTGRSFFLLGQIVKGEIKKGQRMDLRILGVNKKPVIEAIEFARKSKDGQVWEEIGLGTDDLTEDEKQYLKNTGSFSMPIDILCE</sequence>
<evidence type="ECO:0000313" key="1">
    <source>
        <dbReference type="EMBL" id="MDR6525308.1"/>
    </source>
</evidence>